<dbReference type="STRING" id="1071378.G0WBE1"/>
<dbReference type="PIRSF" id="PIRSF018156">
    <property type="entry name" value="MRPL51_fungal"/>
    <property type="match status" value="1"/>
</dbReference>
<reference evidence="2 3" key="1">
    <citation type="journal article" date="2011" name="Proc. Natl. Acad. Sci. U.S.A.">
        <title>Evolutionary erosion of yeast sex chromosomes by mating-type switching accidents.</title>
        <authorList>
            <person name="Gordon J.L."/>
            <person name="Armisen D."/>
            <person name="Proux-Wera E."/>
            <person name="Oheigeartaigh S.S."/>
            <person name="Byrne K.P."/>
            <person name="Wolfe K.H."/>
        </authorList>
    </citation>
    <scope>NUCLEOTIDE SEQUENCE [LARGE SCALE GENOMIC DNA]</scope>
    <source>
        <strain evidence="3">ATCC 10597 / BCRC 20456 / CBS 421 / NBRC 0211 / NRRL Y-12639</strain>
    </source>
</reference>
<dbReference type="EMBL" id="HE580271">
    <property type="protein sequence ID" value="CCD25061.1"/>
    <property type="molecule type" value="Genomic_DNA"/>
</dbReference>
<dbReference type="GeneID" id="11498951"/>
<dbReference type="eggNOG" id="ENOG502R4KN">
    <property type="taxonomic scope" value="Eukaryota"/>
</dbReference>
<dbReference type="GO" id="GO:0003735">
    <property type="term" value="F:structural constituent of ribosome"/>
    <property type="evidence" value="ECO:0007669"/>
    <property type="project" value="EnsemblFungi"/>
</dbReference>
<evidence type="ECO:0000313" key="3">
    <source>
        <dbReference type="Proteomes" id="UP000000689"/>
    </source>
</evidence>
<name>G0WBE1_NAUDC</name>
<dbReference type="PANTHER" id="PTHR28058:SF1">
    <property type="entry name" value="SMALL RIBOSOMAL SUBUNIT PROTEIN BS1M"/>
    <property type="match status" value="1"/>
</dbReference>
<dbReference type="HOGENOM" id="CLU_063080_0_0_1"/>
<gene>
    <name evidence="2" type="primary">NDAI0E02440</name>
    <name evidence="2" type="ordered locus">NDAI_0E02440</name>
</gene>
<dbReference type="PANTHER" id="PTHR28058">
    <property type="entry name" value="37S RIBOSOMAL PROTEIN MRP51, MITOCHONDRIAL"/>
    <property type="match status" value="1"/>
</dbReference>
<dbReference type="KEGG" id="ndi:NDAI_0E02440"/>
<dbReference type="AlphaFoldDB" id="G0WBE1"/>
<evidence type="ECO:0000313" key="2">
    <source>
        <dbReference type="EMBL" id="CCD25061.1"/>
    </source>
</evidence>
<accession>G0WBE1</accession>
<dbReference type="Proteomes" id="UP000000689">
    <property type="component" value="Chromosome 5"/>
</dbReference>
<keyword evidence="3" id="KW-1185">Reference proteome</keyword>
<feature type="region of interest" description="Disordered" evidence="1">
    <location>
        <begin position="338"/>
        <end position="358"/>
    </location>
</feature>
<dbReference type="RefSeq" id="XP_003670304.1">
    <property type="nucleotide sequence ID" value="XM_003670256.1"/>
</dbReference>
<proteinExistence type="predicted"/>
<dbReference type="OMA" id="KNAPGKH"/>
<organism evidence="2 3">
    <name type="scientific">Naumovozyma dairenensis (strain ATCC 10597 / BCRC 20456 / CBS 421 / NBRC 0211 / NRRL Y-12639)</name>
    <name type="common">Saccharomyces dairenensis</name>
    <dbReference type="NCBI Taxonomy" id="1071378"/>
    <lineage>
        <taxon>Eukaryota</taxon>
        <taxon>Fungi</taxon>
        <taxon>Dikarya</taxon>
        <taxon>Ascomycota</taxon>
        <taxon>Saccharomycotina</taxon>
        <taxon>Saccharomycetes</taxon>
        <taxon>Saccharomycetales</taxon>
        <taxon>Saccharomycetaceae</taxon>
        <taxon>Naumovozyma</taxon>
    </lineage>
</organism>
<protein>
    <submittedName>
        <fullName evidence="2">Uncharacterized protein</fullName>
    </submittedName>
</protein>
<evidence type="ECO:0000256" key="1">
    <source>
        <dbReference type="SAM" id="MobiDB-lite"/>
    </source>
</evidence>
<dbReference type="InterPro" id="IPR016712">
    <property type="entry name" value="Rbsml_bS1m-like"/>
</dbReference>
<sequence length="374" mass="42433">MSISPAPYSRISNLIRTTKLSHVPQNSRPLNPTTSHKYYPTHQIIETKPSSLYRQDWGLKASIPSKIKSRYLIFNEMDTLERLTSFEPRGDTQWIRRRFNEMGININFNTGKINPLFDTNNSAAMEADISNPLSSMLNIDAKSKAAGHETTKKLKLNDVVVAFQYLKKYRNEFKKWLLERNPEVFLGKKFSPKDMKNDALEFLQEKLASNKSSSSQLNNIPRKIVGSGGLTYSLRGRLKNSPNGIVEKNIFAGRCLNSLSNERYTLAVGGFITTVNSQRIENKLRVSNNVSIRECVVPVDVKDATLDSEGRIFIRANVIDSPNQKTVENIKSKSFSMKSIRLGSRRNPKQAPRNTSDSTRYANELLKIIKDNGR</sequence>
<dbReference type="OrthoDB" id="2735536at2759"/>
<dbReference type="GO" id="GO:0005763">
    <property type="term" value="C:mitochondrial small ribosomal subunit"/>
    <property type="evidence" value="ECO:0007669"/>
    <property type="project" value="EnsemblFungi"/>
</dbReference>
<dbReference type="GO" id="GO:0070124">
    <property type="term" value="P:mitochondrial translational initiation"/>
    <property type="evidence" value="ECO:0007669"/>
    <property type="project" value="EnsemblFungi"/>
</dbReference>
<dbReference type="Pfam" id="PF11709">
    <property type="entry name" value="Mit_ribos_Mrp51"/>
    <property type="match status" value="1"/>
</dbReference>